<feature type="transmembrane region" description="Helical" evidence="1">
    <location>
        <begin position="69"/>
        <end position="87"/>
    </location>
</feature>
<feature type="transmembrane region" description="Helical" evidence="1">
    <location>
        <begin position="288"/>
        <end position="307"/>
    </location>
</feature>
<feature type="transmembrane region" description="Helical" evidence="1">
    <location>
        <begin position="122"/>
        <end position="141"/>
    </location>
</feature>
<dbReference type="Proteomes" id="UP000010866">
    <property type="component" value="Chromosome"/>
</dbReference>
<feature type="transmembrane region" description="Helical" evidence="1">
    <location>
        <begin position="397"/>
        <end position="415"/>
    </location>
</feature>
<keyword evidence="1" id="KW-1133">Transmembrane helix</keyword>
<name>L0KY06_METHD</name>
<proteinExistence type="predicted"/>
<organism evidence="2 3">
    <name type="scientific">Methanomethylovorans hollandica (strain DSM 15978 / NBRC 107637 / DMS1)</name>
    <dbReference type="NCBI Taxonomy" id="867904"/>
    <lineage>
        <taxon>Archaea</taxon>
        <taxon>Methanobacteriati</taxon>
        <taxon>Methanobacteriota</taxon>
        <taxon>Stenosarchaea group</taxon>
        <taxon>Methanomicrobia</taxon>
        <taxon>Methanosarcinales</taxon>
        <taxon>Methanosarcinaceae</taxon>
        <taxon>Methanomethylovorans</taxon>
    </lineage>
</organism>
<feature type="transmembrane region" description="Helical" evidence="1">
    <location>
        <begin position="93"/>
        <end position="110"/>
    </location>
</feature>
<feature type="transmembrane region" description="Helical" evidence="1">
    <location>
        <begin position="171"/>
        <end position="189"/>
    </location>
</feature>
<feature type="transmembrane region" description="Helical" evidence="1">
    <location>
        <begin position="259"/>
        <end position="276"/>
    </location>
</feature>
<dbReference type="OrthoDB" id="313603at2157"/>
<evidence type="ECO:0000313" key="2">
    <source>
        <dbReference type="EMBL" id="AGB50317.1"/>
    </source>
</evidence>
<accession>L0KY06</accession>
<evidence type="ECO:0000256" key="1">
    <source>
        <dbReference type="SAM" id="Phobius"/>
    </source>
</evidence>
<protein>
    <submittedName>
        <fullName evidence="2">Putative membrane protein</fullName>
    </submittedName>
</protein>
<dbReference type="GeneID" id="14406667"/>
<feature type="transmembrane region" description="Helical" evidence="1">
    <location>
        <begin position="42"/>
        <end position="60"/>
    </location>
</feature>
<gene>
    <name evidence="2" type="ordered locus">Metho_2154</name>
</gene>
<dbReference type="STRING" id="867904.Metho_2154"/>
<dbReference type="AlphaFoldDB" id="L0KY06"/>
<keyword evidence="1" id="KW-0472">Membrane</keyword>
<sequence>MDRDKLSKLLLNTSRNAILSWMILSGLVFLTFMDFMDGRYTWGILSSFAICIILLPALFFKNLSIMPPWYLLMLVALPIVGNAIDYQFFSSSILHYISVATIALLLAAEINWFTSVKMNHKFAILFVFITTLAISGLWYLMQWLLDTNIGTSFILDGRSKEAVNTAVMYEFMYATVAGIVAGLIFGWYFRSRGGSIPSIVRFPSKDERDVPAYTSARPPEPIRKLLGISKKKLELATRVMQACLLIMMFVGIYLKDTHVVLNAIIALGITFVPIVLTHKYYISLDPSLALWITLAVFLHTLGTVSFYETVARWDNLTHALSASVIAAAGYVVIRAIDIYTDELYIPPKFMFVFILLFILAAGVIWEILEFLTDEMVAKFEMDAFLTQHGIDDTMRDMFFDLLGALVVAAWGTAYLSDISYRLARRIDTFSASGNEK</sequence>
<feature type="transmembrane region" description="Helical" evidence="1">
    <location>
        <begin position="16"/>
        <end position="36"/>
    </location>
</feature>
<dbReference type="KEGG" id="mhz:Metho_2154"/>
<dbReference type="InterPro" id="IPR014509">
    <property type="entry name" value="YjdF-like"/>
</dbReference>
<evidence type="ECO:0000313" key="3">
    <source>
        <dbReference type="Proteomes" id="UP000010866"/>
    </source>
</evidence>
<dbReference type="HOGENOM" id="CLU_632559_0_0_2"/>
<dbReference type="EMBL" id="CP003362">
    <property type="protein sequence ID" value="AGB50317.1"/>
    <property type="molecule type" value="Genomic_DNA"/>
</dbReference>
<feature type="transmembrane region" description="Helical" evidence="1">
    <location>
        <begin position="319"/>
        <end position="337"/>
    </location>
</feature>
<feature type="transmembrane region" description="Helical" evidence="1">
    <location>
        <begin position="349"/>
        <end position="368"/>
    </location>
</feature>
<keyword evidence="1" id="KW-0812">Transmembrane</keyword>
<reference evidence="3" key="1">
    <citation type="submission" date="2012-02" db="EMBL/GenBank/DDBJ databases">
        <title>Complete sequence of chromosome of Methanomethylovorans hollandica DSM 15978.</title>
        <authorList>
            <person name="Lucas S."/>
            <person name="Copeland A."/>
            <person name="Lapidus A."/>
            <person name="Glavina del Rio T."/>
            <person name="Dalin E."/>
            <person name="Tice H."/>
            <person name="Bruce D."/>
            <person name="Goodwin L."/>
            <person name="Pitluck S."/>
            <person name="Peters L."/>
            <person name="Mikhailova N."/>
            <person name="Held B."/>
            <person name="Kyrpides N."/>
            <person name="Mavromatis K."/>
            <person name="Ivanova N."/>
            <person name="Brettin T."/>
            <person name="Detter J.C."/>
            <person name="Han C."/>
            <person name="Larimer F."/>
            <person name="Land M."/>
            <person name="Hauser L."/>
            <person name="Markowitz V."/>
            <person name="Cheng J.-F."/>
            <person name="Hugenholtz P."/>
            <person name="Woyke T."/>
            <person name="Wu D."/>
            <person name="Spring S."/>
            <person name="Schroeder M."/>
            <person name="Brambilla E."/>
            <person name="Klenk H.-P."/>
            <person name="Eisen J.A."/>
        </authorList>
    </citation>
    <scope>NUCLEOTIDE SEQUENCE [LARGE SCALE GENOMIC DNA]</scope>
    <source>
        <strain evidence="3">DSM 15978 / NBRC 107637 / DMS1</strain>
    </source>
</reference>
<dbReference type="RefSeq" id="WP_015325482.1">
    <property type="nucleotide sequence ID" value="NC_019977.1"/>
</dbReference>
<feature type="transmembrane region" description="Helical" evidence="1">
    <location>
        <begin position="235"/>
        <end position="253"/>
    </location>
</feature>
<dbReference type="Pfam" id="PF09997">
    <property type="entry name" value="DUF2238"/>
    <property type="match status" value="1"/>
</dbReference>
<keyword evidence="3" id="KW-1185">Reference proteome</keyword>